<protein>
    <submittedName>
        <fullName evidence="2">Aspartate/glutamate racemase family protein</fullName>
    </submittedName>
</protein>
<accession>A0ABV2TI79</accession>
<name>A0ABV2TI79_9RHOO</name>
<dbReference type="InterPro" id="IPR015942">
    <property type="entry name" value="Asp/Glu/hydantoin_racemase"/>
</dbReference>
<proteinExistence type="inferred from homology"/>
<evidence type="ECO:0000256" key="1">
    <source>
        <dbReference type="ARBA" id="ARBA00038414"/>
    </source>
</evidence>
<dbReference type="Gene3D" id="3.40.50.12500">
    <property type="match status" value="1"/>
</dbReference>
<comment type="similarity">
    <text evidence="1">Belongs to the HyuE racemase family.</text>
</comment>
<dbReference type="Pfam" id="PF01177">
    <property type="entry name" value="Asp_Glu_race"/>
    <property type="match status" value="1"/>
</dbReference>
<gene>
    <name evidence="2" type="ORF">ABXR19_05345</name>
</gene>
<evidence type="ECO:0000313" key="2">
    <source>
        <dbReference type="EMBL" id="MET7013604.1"/>
    </source>
</evidence>
<organism evidence="2 3">
    <name type="scientific">Uliginosibacterium flavum</name>
    <dbReference type="NCBI Taxonomy" id="1396831"/>
    <lineage>
        <taxon>Bacteria</taxon>
        <taxon>Pseudomonadati</taxon>
        <taxon>Pseudomonadota</taxon>
        <taxon>Betaproteobacteria</taxon>
        <taxon>Rhodocyclales</taxon>
        <taxon>Zoogloeaceae</taxon>
        <taxon>Uliginosibacterium</taxon>
    </lineage>
</organism>
<dbReference type="PANTHER" id="PTHR28047:SF5">
    <property type="entry name" value="PROTEIN DCG1"/>
    <property type="match status" value="1"/>
</dbReference>
<sequence length="222" mass="22808">MLSKRIALLNPNTNADTTQMMLDIAKQALTAGVQIEGRTAPTGESLIVDEAALAAAVLVVQNYGVKVAAEGFDALIIAGFGDPGLLALRERLAIPVTGIAEAGISEAAAGGRRYAIVTTTPALLDSLRRTAEQYGHADTLVSVRITAGDMMHTMQSTTRLAAALLESCQQATRLDGAEAIVIGGGPLASAAQIIAPQLGVPLIEPVAAAVRLAVQRCRASSS</sequence>
<comment type="caution">
    <text evidence="2">The sequence shown here is derived from an EMBL/GenBank/DDBJ whole genome shotgun (WGS) entry which is preliminary data.</text>
</comment>
<dbReference type="InterPro" id="IPR052186">
    <property type="entry name" value="Hydantoin_racemase-like"/>
</dbReference>
<dbReference type="PANTHER" id="PTHR28047">
    <property type="entry name" value="PROTEIN DCG1"/>
    <property type="match status" value="1"/>
</dbReference>
<dbReference type="EMBL" id="JBEWZI010000004">
    <property type="protein sequence ID" value="MET7013604.1"/>
    <property type="molecule type" value="Genomic_DNA"/>
</dbReference>
<dbReference type="Proteomes" id="UP001549691">
    <property type="component" value="Unassembled WGS sequence"/>
</dbReference>
<reference evidence="2 3" key="1">
    <citation type="submission" date="2024-07" db="EMBL/GenBank/DDBJ databases">
        <title>Uliginosibacterium flavum JJ3220;KACC:17644.</title>
        <authorList>
            <person name="Kim M.K."/>
        </authorList>
    </citation>
    <scope>NUCLEOTIDE SEQUENCE [LARGE SCALE GENOMIC DNA]</scope>
    <source>
        <strain evidence="2 3">KACC:17644</strain>
    </source>
</reference>
<keyword evidence="3" id="KW-1185">Reference proteome</keyword>
<dbReference type="RefSeq" id="WP_354600067.1">
    <property type="nucleotide sequence ID" value="NZ_JBEWZI010000004.1"/>
</dbReference>
<dbReference type="InterPro" id="IPR053714">
    <property type="entry name" value="Iso_Racemase_Enz_sf"/>
</dbReference>
<evidence type="ECO:0000313" key="3">
    <source>
        <dbReference type="Proteomes" id="UP001549691"/>
    </source>
</evidence>